<comment type="caution">
    <text evidence="1">The sequence shown here is derived from an EMBL/GenBank/DDBJ whole genome shotgun (WGS) entry which is preliminary data.</text>
</comment>
<dbReference type="Proteomes" id="UP000176952">
    <property type="component" value="Unassembled WGS sequence"/>
</dbReference>
<dbReference type="EMBL" id="MHKD01000038">
    <property type="protein sequence ID" value="OGY82131.1"/>
    <property type="molecule type" value="Genomic_DNA"/>
</dbReference>
<reference evidence="1 2" key="1">
    <citation type="journal article" date="2016" name="Nat. Commun.">
        <title>Thousands of microbial genomes shed light on interconnected biogeochemical processes in an aquifer system.</title>
        <authorList>
            <person name="Anantharaman K."/>
            <person name="Brown C.T."/>
            <person name="Hug L.A."/>
            <person name="Sharon I."/>
            <person name="Castelle C.J."/>
            <person name="Probst A.J."/>
            <person name="Thomas B.C."/>
            <person name="Singh A."/>
            <person name="Wilkins M.J."/>
            <person name="Karaoz U."/>
            <person name="Brodie E.L."/>
            <person name="Williams K.H."/>
            <person name="Hubbard S.S."/>
            <person name="Banfield J.F."/>
        </authorList>
    </citation>
    <scope>NUCLEOTIDE SEQUENCE [LARGE SCALE GENOMIC DNA]</scope>
</reference>
<protein>
    <submittedName>
        <fullName evidence="1">Uncharacterized protein</fullName>
    </submittedName>
</protein>
<gene>
    <name evidence="1" type="ORF">A3F54_04060</name>
</gene>
<evidence type="ECO:0000313" key="2">
    <source>
        <dbReference type="Proteomes" id="UP000176952"/>
    </source>
</evidence>
<accession>A0A1G2AYV9</accession>
<evidence type="ECO:0000313" key="1">
    <source>
        <dbReference type="EMBL" id="OGY82131.1"/>
    </source>
</evidence>
<proteinExistence type="predicted"/>
<dbReference type="AlphaFoldDB" id="A0A1G2AYV9"/>
<name>A0A1G2AYV9_9BACT</name>
<organism evidence="1 2">
    <name type="scientific">Candidatus Kerfeldbacteria bacterium RIFCSPHIGHO2_12_FULL_48_17</name>
    <dbReference type="NCBI Taxonomy" id="1798542"/>
    <lineage>
        <taxon>Bacteria</taxon>
        <taxon>Candidatus Kerfeldiibacteriota</taxon>
    </lineage>
</organism>
<sequence length="69" mass="7484">MSRISAKISGLGLSDVSVGYCADPARARLVESILKREIQKELENGKMEESGVSNVGVCRGVRDFDANRD</sequence>
<dbReference type="STRING" id="1798542.A3F54_04060"/>